<sequence>MFLPLKVYLKYTQLKNFGCLQHYISEICRYPSDLNSMIKVSSLKRAEQRRLSLSPRARFHVLSVIFMAAIFFTYMFTTHTSPSSYLAVQTLPITISPIHPPVLNNPTFIVPHVQLTSYSIHKPIYMIKEVAQETVLQDDDHGPLVPPIKLTKKQRINRFKKKVPEFDILKSTPLTRRFETRAQEFFKDRCKVRFFMTWISSSSRVFGDREFLAVDALFKSNPSSCLLILSNTMDSDYGIQILKPFTDRKFHVQAITPDLEFLFKNTPAQSWLEQIKSGKREPGKISLAQNLSNLIRLAILYKYGGVYVDTDLIILKDFSCLRNSIGAQSVALSGNWGRLNNAVLIFDKNHALLYKFMEEFSLTFDGNKWGYNGPYLVSRVVQREATTLQSNFTVLPRKAFYPVSWTRIGGYFTPPVSRQHQRWIEAKLRQLSSSTYGVHLWNRQSSKLRIEEGSIMGRLIPDHCVICNFK</sequence>
<protein>
    <submittedName>
        <fullName evidence="1">Uncharacterized protein</fullName>
    </submittedName>
</protein>
<accession>A0ACB9H0Q1</accession>
<dbReference type="EMBL" id="CM042009">
    <property type="protein sequence ID" value="KAI3788547.1"/>
    <property type="molecule type" value="Genomic_DNA"/>
</dbReference>
<gene>
    <name evidence="1" type="ORF">L2E82_01316</name>
</gene>
<keyword evidence="2" id="KW-1185">Reference proteome</keyword>
<reference evidence="2" key="1">
    <citation type="journal article" date="2022" name="Mol. Ecol. Resour.">
        <title>The genomes of chicory, endive, great burdock and yacon provide insights into Asteraceae palaeo-polyploidization history and plant inulin production.</title>
        <authorList>
            <person name="Fan W."/>
            <person name="Wang S."/>
            <person name="Wang H."/>
            <person name="Wang A."/>
            <person name="Jiang F."/>
            <person name="Liu H."/>
            <person name="Zhao H."/>
            <person name="Xu D."/>
            <person name="Zhang Y."/>
        </authorList>
    </citation>
    <scope>NUCLEOTIDE SEQUENCE [LARGE SCALE GENOMIC DNA]</scope>
    <source>
        <strain evidence="2">cv. Punajuju</strain>
    </source>
</reference>
<evidence type="ECO:0000313" key="1">
    <source>
        <dbReference type="EMBL" id="KAI3788547.1"/>
    </source>
</evidence>
<dbReference type="Proteomes" id="UP001055811">
    <property type="component" value="Linkage Group LG01"/>
</dbReference>
<comment type="caution">
    <text evidence="1">The sequence shown here is derived from an EMBL/GenBank/DDBJ whole genome shotgun (WGS) entry which is preliminary data.</text>
</comment>
<reference evidence="1 2" key="2">
    <citation type="journal article" date="2022" name="Mol. Ecol. Resour.">
        <title>The genomes of chicory, endive, great burdock and yacon provide insights into Asteraceae paleo-polyploidization history and plant inulin production.</title>
        <authorList>
            <person name="Fan W."/>
            <person name="Wang S."/>
            <person name="Wang H."/>
            <person name="Wang A."/>
            <person name="Jiang F."/>
            <person name="Liu H."/>
            <person name="Zhao H."/>
            <person name="Xu D."/>
            <person name="Zhang Y."/>
        </authorList>
    </citation>
    <scope>NUCLEOTIDE SEQUENCE [LARGE SCALE GENOMIC DNA]</scope>
    <source>
        <strain evidence="2">cv. Punajuju</strain>
        <tissue evidence="1">Leaves</tissue>
    </source>
</reference>
<organism evidence="1 2">
    <name type="scientific">Cichorium intybus</name>
    <name type="common">Chicory</name>
    <dbReference type="NCBI Taxonomy" id="13427"/>
    <lineage>
        <taxon>Eukaryota</taxon>
        <taxon>Viridiplantae</taxon>
        <taxon>Streptophyta</taxon>
        <taxon>Embryophyta</taxon>
        <taxon>Tracheophyta</taxon>
        <taxon>Spermatophyta</taxon>
        <taxon>Magnoliopsida</taxon>
        <taxon>eudicotyledons</taxon>
        <taxon>Gunneridae</taxon>
        <taxon>Pentapetalae</taxon>
        <taxon>asterids</taxon>
        <taxon>campanulids</taxon>
        <taxon>Asterales</taxon>
        <taxon>Asteraceae</taxon>
        <taxon>Cichorioideae</taxon>
        <taxon>Cichorieae</taxon>
        <taxon>Cichoriinae</taxon>
        <taxon>Cichorium</taxon>
    </lineage>
</organism>
<evidence type="ECO:0000313" key="2">
    <source>
        <dbReference type="Proteomes" id="UP001055811"/>
    </source>
</evidence>
<name>A0ACB9H0Q1_CICIN</name>
<proteinExistence type="predicted"/>